<organism evidence="2 3">
    <name type="scientific">Parasaccharibacter apium</name>
    <dbReference type="NCBI Taxonomy" id="1510841"/>
    <lineage>
        <taxon>Bacteria</taxon>
        <taxon>Pseudomonadati</taxon>
        <taxon>Pseudomonadota</taxon>
        <taxon>Alphaproteobacteria</taxon>
        <taxon>Acetobacterales</taxon>
        <taxon>Acetobacteraceae</taxon>
        <taxon>Parasaccharibacter</taxon>
    </lineage>
</organism>
<reference evidence="2 3" key="2">
    <citation type="journal article" date="2014" name="PLoS ONE">
        <title>Evolution of mitochondria reconstructed from the energy metabolism of living bacteria.</title>
        <authorList>
            <person name="Degli Esposti M."/>
            <person name="Chouaia B."/>
            <person name="Comandatore F."/>
            <person name="Crotti E."/>
            <person name="Sassera D."/>
            <person name="Lievens P.M."/>
            <person name="Daffonchio D."/>
            <person name="Bandi C."/>
        </authorList>
    </citation>
    <scope>NUCLEOTIDE SEQUENCE [LARGE SCALE GENOMIC DNA]</scope>
    <source>
        <strain evidence="3">AM169</strain>
    </source>
</reference>
<dbReference type="Proteomes" id="UP000027590">
    <property type="component" value="Unassembled WGS sequence"/>
</dbReference>
<feature type="region of interest" description="Disordered" evidence="1">
    <location>
        <begin position="76"/>
        <end position="104"/>
    </location>
</feature>
<reference evidence="2 3" key="1">
    <citation type="journal article" date="2014" name="Genome Biol. Evol.">
        <title>Acetic acid bacteria genomes reveal functional traits for adaptation to life in insect guts.</title>
        <authorList>
            <person name="Chouaia B."/>
            <person name="Gaiarsa S."/>
            <person name="Crotti E."/>
            <person name="Comandatore F."/>
            <person name="Degli Esposti M."/>
            <person name="Ricci I."/>
            <person name="Alma A."/>
            <person name="Favia G."/>
            <person name="Bandi C."/>
            <person name="Daffonchio D."/>
        </authorList>
    </citation>
    <scope>NUCLEOTIDE SEQUENCE [LARGE SCALE GENOMIC DNA]</scope>
    <source>
        <strain evidence="3">AM169</strain>
    </source>
</reference>
<comment type="caution">
    <text evidence="2">The sequence shown here is derived from an EMBL/GenBank/DDBJ whole genome shotgun (WGS) entry which is preliminary data.</text>
</comment>
<evidence type="ECO:0000313" key="2">
    <source>
        <dbReference type="EMBL" id="CDG32943.1"/>
    </source>
</evidence>
<accession>A0A7U7G4F1</accession>
<name>A0A7U7G4F1_9PROT</name>
<evidence type="ECO:0000313" key="3">
    <source>
        <dbReference type="Proteomes" id="UP000027590"/>
    </source>
</evidence>
<gene>
    <name evidence="2" type="ORF">SACS_0205</name>
</gene>
<evidence type="ECO:0000256" key="1">
    <source>
        <dbReference type="SAM" id="MobiDB-lite"/>
    </source>
</evidence>
<feature type="compositionally biased region" description="Basic and acidic residues" evidence="1">
    <location>
        <begin position="85"/>
        <end position="94"/>
    </location>
</feature>
<protein>
    <submittedName>
        <fullName evidence="2">Uncharacterized protein</fullName>
    </submittedName>
</protein>
<sequence>MRHVDETGAGAMSWDDLYLETCCRSALHRLVLSGETGRPVGPPPEGRMPDFRAPLKDRSCLLRLAGMGLARQRDDGRFEVTPAGEQRHDREILSMRRARRRRQG</sequence>
<dbReference type="AlphaFoldDB" id="A0A7U7G4F1"/>
<dbReference type="EMBL" id="CBLY010000002">
    <property type="protein sequence ID" value="CDG32943.1"/>
    <property type="molecule type" value="Genomic_DNA"/>
</dbReference>
<proteinExistence type="predicted"/>